<reference evidence="2" key="1">
    <citation type="submission" date="2014-07" db="EMBL/GenBank/DDBJ databases">
        <authorList>
            <person name="Martin A.A"/>
            <person name="De Silva N."/>
        </authorList>
    </citation>
    <scope>NUCLEOTIDE SEQUENCE</scope>
</reference>
<feature type="compositionally biased region" description="Basic and acidic residues" evidence="1">
    <location>
        <begin position="1"/>
        <end position="37"/>
    </location>
</feature>
<dbReference type="WBParaSite" id="SVE_1943900.1">
    <property type="protein sequence ID" value="SVE_1943900.1"/>
    <property type="gene ID" value="SVE_1943900"/>
</dbReference>
<name>A0A0K0G3Y0_STRVS</name>
<protein>
    <submittedName>
        <fullName evidence="3">RRM domain-containing protein</fullName>
    </submittedName>
</protein>
<sequence>MATEDQDYRRRSPSYSHRDYSRFRDDRLDGDRYKRSGGDIYSDSRSADRYRHRRSRDYDYPSHSNRYDDRSSSRRKEDKYSRSSRYDGHRSRDRYNDRRTRDRSGSERYSSSRRGIGSRFSDDRTPLGAFRGRGIPRGRGGSHANVIKLYSIILENLDEECSSVDLMIYCLQKCGMPDFTDAFGEARESLDIMIAMNFKKSRVGGFSGFTIAREES</sequence>
<feature type="compositionally biased region" description="Basic and acidic residues" evidence="1">
    <location>
        <begin position="56"/>
        <end position="106"/>
    </location>
</feature>
<accession>A0A0K0G3Y0</accession>
<dbReference type="Proteomes" id="UP000035680">
    <property type="component" value="Unassembled WGS sequence"/>
</dbReference>
<organism evidence="2 3">
    <name type="scientific">Strongyloides venezuelensis</name>
    <name type="common">Threadworm</name>
    <dbReference type="NCBI Taxonomy" id="75913"/>
    <lineage>
        <taxon>Eukaryota</taxon>
        <taxon>Metazoa</taxon>
        <taxon>Ecdysozoa</taxon>
        <taxon>Nematoda</taxon>
        <taxon>Chromadorea</taxon>
        <taxon>Rhabditida</taxon>
        <taxon>Tylenchina</taxon>
        <taxon>Panagrolaimomorpha</taxon>
        <taxon>Strongyloidoidea</taxon>
        <taxon>Strongyloididae</taxon>
        <taxon>Strongyloides</taxon>
    </lineage>
</organism>
<evidence type="ECO:0000313" key="3">
    <source>
        <dbReference type="WBParaSite" id="SVE_1943900.1"/>
    </source>
</evidence>
<keyword evidence="2" id="KW-1185">Reference proteome</keyword>
<evidence type="ECO:0000313" key="2">
    <source>
        <dbReference type="Proteomes" id="UP000035680"/>
    </source>
</evidence>
<feature type="region of interest" description="Disordered" evidence="1">
    <location>
        <begin position="1"/>
        <end position="134"/>
    </location>
</feature>
<dbReference type="AlphaFoldDB" id="A0A0K0G3Y0"/>
<dbReference type="STRING" id="75913.A0A0K0G3Y0"/>
<reference evidence="3" key="2">
    <citation type="submission" date="2015-08" db="UniProtKB">
        <authorList>
            <consortium name="WormBaseParasite"/>
        </authorList>
    </citation>
    <scope>IDENTIFICATION</scope>
</reference>
<proteinExistence type="predicted"/>
<evidence type="ECO:0000256" key="1">
    <source>
        <dbReference type="SAM" id="MobiDB-lite"/>
    </source>
</evidence>
<feature type="compositionally biased region" description="Low complexity" evidence="1">
    <location>
        <begin position="107"/>
        <end position="119"/>
    </location>
</feature>